<evidence type="ECO:0000313" key="2">
    <source>
        <dbReference type="EMBL" id="KYQ53712.1"/>
    </source>
</evidence>
<feature type="region of interest" description="Disordered" evidence="1">
    <location>
        <begin position="49"/>
        <end position="69"/>
    </location>
</feature>
<dbReference type="Proteomes" id="UP000075809">
    <property type="component" value="Unassembled WGS sequence"/>
</dbReference>
<feature type="compositionally biased region" description="Low complexity" evidence="1">
    <location>
        <begin position="53"/>
        <end position="64"/>
    </location>
</feature>
<evidence type="ECO:0000256" key="1">
    <source>
        <dbReference type="SAM" id="MobiDB-lite"/>
    </source>
</evidence>
<dbReference type="AlphaFoldDB" id="A0A151X0P9"/>
<accession>A0A151X0P9</accession>
<keyword evidence="3" id="KW-1185">Reference proteome</keyword>
<evidence type="ECO:0000313" key="3">
    <source>
        <dbReference type="Proteomes" id="UP000075809"/>
    </source>
</evidence>
<name>A0A151X0P9_9HYME</name>
<proteinExistence type="predicted"/>
<dbReference type="EMBL" id="KQ982622">
    <property type="protein sequence ID" value="KYQ53712.1"/>
    <property type="molecule type" value="Genomic_DNA"/>
</dbReference>
<protein>
    <submittedName>
        <fullName evidence="2">Uncharacterized protein</fullName>
    </submittedName>
</protein>
<reference evidence="2 3" key="1">
    <citation type="submission" date="2015-09" db="EMBL/GenBank/DDBJ databases">
        <title>Trachymyrmex zeteki WGS genome.</title>
        <authorList>
            <person name="Nygaard S."/>
            <person name="Hu H."/>
            <person name="Boomsma J."/>
            <person name="Zhang G."/>
        </authorList>
    </citation>
    <scope>NUCLEOTIDE SEQUENCE [LARGE SCALE GENOMIC DNA]</scope>
    <source>
        <strain evidence="2">Tzet28-1</strain>
        <tissue evidence="2">Whole body</tissue>
    </source>
</reference>
<gene>
    <name evidence="2" type="ORF">ALC60_07336</name>
</gene>
<organism evidence="2 3">
    <name type="scientific">Mycetomoellerius zeteki</name>
    <dbReference type="NCBI Taxonomy" id="64791"/>
    <lineage>
        <taxon>Eukaryota</taxon>
        <taxon>Metazoa</taxon>
        <taxon>Ecdysozoa</taxon>
        <taxon>Arthropoda</taxon>
        <taxon>Hexapoda</taxon>
        <taxon>Insecta</taxon>
        <taxon>Pterygota</taxon>
        <taxon>Neoptera</taxon>
        <taxon>Endopterygota</taxon>
        <taxon>Hymenoptera</taxon>
        <taxon>Apocrita</taxon>
        <taxon>Aculeata</taxon>
        <taxon>Formicoidea</taxon>
        <taxon>Formicidae</taxon>
        <taxon>Myrmicinae</taxon>
        <taxon>Mycetomoellerius</taxon>
    </lineage>
</organism>
<sequence length="95" mass="10565">MFDDVAASLHGDKYRNTVNFQKNASSADLNLTLQGYEFDHGSTRKLVKLSNNPESSPEGLPLPSRNGGTSRNFDTFGFLKPLKTPSTFWMLLTPK</sequence>